<protein>
    <submittedName>
        <fullName evidence="2">Uncharacterized protein</fullName>
    </submittedName>
</protein>
<dbReference type="OrthoDB" id="10620554at2759"/>
<dbReference type="EMBL" id="VWRR01000010">
    <property type="protein sequence ID" value="KAF6002584.1"/>
    <property type="molecule type" value="Genomic_DNA"/>
</dbReference>
<feature type="compositionally biased region" description="Polar residues" evidence="1">
    <location>
        <begin position="350"/>
        <end position="361"/>
    </location>
</feature>
<evidence type="ECO:0000256" key="1">
    <source>
        <dbReference type="SAM" id="MobiDB-lite"/>
    </source>
</evidence>
<reference evidence="2 3" key="1">
    <citation type="journal article" date="2020" name="J. Phycol.">
        <title>Comparative genome analysis reveals Cyanidiococcus gen. nov., a new extremophilic red algal genus sister to Cyanidioschyzon (Cyanidioschyzonaceae, Rhodophyta).</title>
        <authorList>
            <person name="Liu S.-L."/>
            <person name="Chiang Y.-R."/>
            <person name="Yoon H.S."/>
            <person name="Fu H.-Y."/>
        </authorList>
    </citation>
    <scope>NUCLEOTIDE SEQUENCE [LARGE SCALE GENOMIC DNA]</scope>
    <source>
        <strain evidence="2 3">THAL066</strain>
    </source>
</reference>
<evidence type="ECO:0000313" key="2">
    <source>
        <dbReference type="EMBL" id="KAF6002584.1"/>
    </source>
</evidence>
<feature type="region of interest" description="Disordered" evidence="1">
    <location>
        <begin position="216"/>
        <end position="307"/>
    </location>
</feature>
<feature type="compositionally biased region" description="Basic and acidic residues" evidence="1">
    <location>
        <begin position="143"/>
        <end position="156"/>
    </location>
</feature>
<organism evidence="2 3">
    <name type="scientific">Cyanidiococcus yangmingshanensis</name>
    <dbReference type="NCBI Taxonomy" id="2690220"/>
    <lineage>
        <taxon>Eukaryota</taxon>
        <taxon>Rhodophyta</taxon>
        <taxon>Bangiophyceae</taxon>
        <taxon>Cyanidiales</taxon>
        <taxon>Cyanidiaceae</taxon>
        <taxon>Cyanidiococcus</taxon>
    </lineage>
</organism>
<feature type="compositionally biased region" description="Basic and acidic residues" evidence="1">
    <location>
        <begin position="254"/>
        <end position="269"/>
    </location>
</feature>
<dbReference type="Proteomes" id="UP000530660">
    <property type="component" value="Unassembled WGS sequence"/>
</dbReference>
<sequence>MGILCLARRSWRRTASTRRRGWLRPPVRRRHQALSSDERKQATLGYRVLAGGALVTLAGSREHPSHELESSDSKAAPSVTDVFTAPEVASMAGCPALSASAPGERRVDLNQTAGDLEEFGVMVPGSVPYHGMPHRIPSKSRGHHAEENPSLDHRDGYPTTSETSGLSQSAPSTSSGGLLHALSDNDTISESTRSSVQAPVMSPSLVWRKLEQYFQRAPSAKSQTNESREETIASFRSSRGHSARERPPGSVPPMHDRSMDAGYHGRETNQEAARQSAGTTMDAAKASSQWSELPTSPVTPPIDITSPRRGQTYAQAVGAEIAAEIAASHVRRQYEAQMTGKCKVQPEAQTATAMSEASQRTRGSHLQRAGKATEQYRDLWLYSTGM</sequence>
<feature type="compositionally biased region" description="Polar residues" evidence="1">
    <location>
        <begin position="270"/>
        <end position="279"/>
    </location>
</feature>
<feature type="compositionally biased region" description="Basic residues" evidence="1">
    <location>
        <begin position="132"/>
        <end position="142"/>
    </location>
</feature>
<feature type="compositionally biased region" description="Polar residues" evidence="1">
    <location>
        <begin position="286"/>
        <end position="296"/>
    </location>
</feature>
<proteinExistence type="predicted"/>
<accession>A0A7J7IIM4</accession>
<dbReference type="AlphaFoldDB" id="A0A7J7IIM4"/>
<feature type="region of interest" description="Disordered" evidence="1">
    <location>
        <begin position="130"/>
        <end position="182"/>
    </location>
</feature>
<evidence type="ECO:0000313" key="3">
    <source>
        <dbReference type="Proteomes" id="UP000530660"/>
    </source>
</evidence>
<name>A0A7J7IIM4_9RHOD</name>
<feature type="region of interest" description="Disordered" evidence="1">
    <location>
        <begin position="350"/>
        <end position="370"/>
    </location>
</feature>
<feature type="compositionally biased region" description="Polar residues" evidence="1">
    <location>
        <begin position="158"/>
        <end position="176"/>
    </location>
</feature>
<gene>
    <name evidence="2" type="ORF">F1559_004534</name>
</gene>
<comment type="caution">
    <text evidence="2">The sequence shown here is derived from an EMBL/GenBank/DDBJ whole genome shotgun (WGS) entry which is preliminary data.</text>
</comment>
<keyword evidence="3" id="KW-1185">Reference proteome</keyword>